<evidence type="ECO:0000313" key="1">
    <source>
        <dbReference type="EMBL" id="WZW98648.1"/>
    </source>
</evidence>
<protein>
    <recommendedName>
        <fullName evidence="3">N-acetyltransferase domain-containing protein</fullName>
    </recommendedName>
</protein>
<evidence type="ECO:0008006" key="3">
    <source>
        <dbReference type="Google" id="ProtNLM"/>
    </source>
</evidence>
<organism evidence="1 2">
    <name type="scientific">Propioniciclava soli</name>
    <dbReference type="NCBI Taxonomy" id="2775081"/>
    <lineage>
        <taxon>Bacteria</taxon>
        <taxon>Bacillati</taxon>
        <taxon>Actinomycetota</taxon>
        <taxon>Actinomycetes</taxon>
        <taxon>Propionibacteriales</taxon>
        <taxon>Propionibacteriaceae</taxon>
        <taxon>Propioniciclava</taxon>
    </lineage>
</organism>
<dbReference type="EMBL" id="CP115965">
    <property type="protein sequence ID" value="WZW98648.1"/>
    <property type="molecule type" value="Genomic_DNA"/>
</dbReference>
<proteinExistence type="predicted"/>
<dbReference type="RefSeq" id="WP_342372639.1">
    <property type="nucleotide sequence ID" value="NZ_CP115965.1"/>
</dbReference>
<name>A0ABZ3C799_9ACTN</name>
<keyword evidence="2" id="KW-1185">Reference proteome</keyword>
<dbReference type="Proteomes" id="UP001434337">
    <property type="component" value="Chromosome"/>
</dbReference>
<evidence type="ECO:0000313" key="2">
    <source>
        <dbReference type="Proteomes" id="UP001434337"/>
    </source>
</evidence>
<sequence>MRSLVRLDSVDLRALACPWCGRTPRGALFGWKAVRDGAVVGAVACAPASQVGDVHPPGSVVIVQMWVRQPDLGELIGTQLIQRLAAAEGARRVRRIIAPGTLGTPDCAHLPGVWLEGRGFVECVRGKQWKLDLRSTVRVQDAVRGVVDAFVRATRAERPASARGTPSVREELSTGLSPTVHRITRL</sequence>
<reference evidence="1 2" key="1">
    <citation type="journal article" date="2023" name="Environ Microbiome">
        <title>A coral-associated actinobacterium mitigates coral bleaching under heat stress.</title>
        <authorList>
            <person name="Li J."/>
            <person name="Zou Y."/>
            <person name="Li Q."/>
            <person name="Zhang J."/>
            <person name="Bourne D.G."/>
            <person name="Lyu Y."/>
            <person name="Liu C."/>
            <person name="Zhang S."/>
        </authorList>
    </citation>
    <scope>NUCLEOTIDE SEQUENCE [LARGE SCALE GENOMIC DNA]</scope>
    <source>
        <strain evidence="1 2">SCSIO 13291</strain>
    </source>
</reference>
<accession>A0ABZ3C799</accession>
<gene>
    <name evidence="1" type="ORF">PCC79_00125</name>
</gene>